<keyword evidence="2 5" id="KW-0378">Hydrolase</keyword>
<dbReference type="Pfam" id="PF00561">
    <property type="entry name" value="Abhydrolase_1"/>
    <property type="match status" value="1"/>
</dbReference>
<organism evidence="5 6">
    <name type="scientific">Terriglobus roseus (strain DSM 18391 / NRRL B-41598 / KBS 63)</name>
    <dbReference type="NCBI Taxonomy" id="926566"/>
    <lineage>
        <taxon>Bacteria</taxon>
        <taxon>Pseudomonadati</taxon>
        <taxon>Acidobacteriota</taxon>
        <taxon>Terriglobia</taxon>
        <taxon>Terriglobales</taxon>
        <taxon>Acidobacteriaceae</taxon>
        <taxon>Terriglobus</taxon>
    </lineage>
</organism>
<dbReference type="PANTHER" id="PTHR43798">
    <property type="entry name" value="MONOACYLGLYCEROL LIPASE"/>
    <property type="match status" value="1"/>
</dbReference>
<evidence type="ECO:0000313" key="6">
    <source>
        <dbReference type="Proteomes" id="UP000006056"/>
    </source>
</evidence>
<dbReference type="Gene3D" id="3.40.50.1820">
    <property type="entry name" value="alpha/beta hydrolase"/>
    <property type="match status" value="1"/>
</dbReference>
<evidence type="ECO:0000256" key="1">
    <source>
        <dbReference type="ARBA" id="ARBA00010088"/>
    </source>
</evidence>
<dbReference type="RefSeq" id="WP_014786659.1">
    <property type="nucleotide sequence ID" value="NC_018014.1"/>
</dbReference>
<keyword evidence="5" id="KW-0012">Acyltransferase</keyword>
<protein>
    <submittedName>
        <fullName evidence="5">Putative hydrolase or acyltransferase of alpha/beta superfamily</fullName>
    </submittedName>
</protein>
<dbReference type="InterPro" id="IPR050266">
    <property type="entry name" value="AB_hydrolase_sf"/>
</dbReference>
<accession>I3ZJH9</accession>
<dbReference type="SUPFAM" id="SSF53474">
    <property type="entry name" value="alpha/beta-Hydrolases"/>
    <property type="match status" value="1"/>
</dbReference>
<dbReference type="GO" id="GO:0006508">
    <property type="term" value="P:proteolysis"/>
    <property type="evidence" value="ECO:0007669"/>
    <property type="project" value="InterPro"/>
</dbReference>
<dbReference type="GO" id="GO:0008233">
    <property type="term" value="F:peptidase activity"/>
    <property type="evidence" value="ECO:0007669"/>
    <property type="project" value="InterPro"/>
</dbReference>
<sequence>MLLKLTLASVLCSSACSFGQVSLPAGEHQATINGVKLWFKVAGQRRRAKSPALFLHGGAGYNSYSFEKTIGAQLEGHVQIIYLDERGSGRSERPVNRDYAMTTLVQDVEALRRSLGIQKLSLMGHSFGGTIALEYASRYPEHVEKLIVLDGAADMPATFSLWEKQIEQRYPAEWHSTLDSPAGSALKRAEASHDGCAIAKAEFSAEMTTLQKADGQTFHDWQQFHSQGPLQQQRAMDQVGEVQGLCFSLD</sequence>
<evidence type="ECO:0000256" key="2">
    <source>
        <dbReference type="ARBA" id="ARBA00022801"/>
    </source>
</evidence>
<proteinExistence type="inferred from homology"/>
<feature type="chain" id="PRO_5003684747" evidence="3">
    <location>
        <begin position="20"/>
        <end position="250"/>
    </location>
</feature>
<dbReference type="PANTHER" id="PTHR43798:SF27">
    <property type="entry name" value="HYDROLASE ALPHA_BETA HYDROLASE FOLD FAMILY"/>
    <property type="match status" value="1"/>
</dbReference>
<keyword evidence="6" id="KW-1185">Reference proteome</keyword>
<dbReference type="PRINTS" id="PR00793">
    <property type="entry name" value="PROAMNOPTASE"/>
</dbReference>
<dbReference type="AlphaFoldDB" id="I3ZJH9"/>
<dbReference type="OrthoDB" id="9775557at2"/>
<dbReference type="STRING" id="926566.Terro_3175"/>
<evidence type="ECO:0000259" key="4">
    <source>
        <dbReference type="Pfam" id="PF00561"/>
    </source>
</evidence>
<dbReference type="InterPro" id="IPR002410">
    <property type="entry name" value="Peptidase_S33"/>
</dbReference>
<keyword evidence="5" id="KW-0808">Transferase</keyword>
<feature type="signal peptide" evidence="3">
    <location>
        <begin position="1"/>
        <end position="19"/>
    </location>
</feature>
<dbReference type="EMBL" id="CP003379">
    <property type="protein sequence ID" value="AFL89397.1"/>
    <property type="molecule type" value="Genomic_DNA"/>
</dbReference>
<dbReference type="PRINTS" id="PR00111">
    <property type="entry name" value="ABHYDROLASE"/>
</dbReference>
<dbReference type="eggNOG" id="COG0596">
    <property type="taxonomic scope" value="Bacteria"/>
</dbReference>
<gene>
    <name evidence="5" type="ordered locus">Terro_3175</name>
</gene>
<feature type="domain" description="AB hydrolase-1" evidence="4">
    <location>
        <begin position="53"/>
        <end position="175"/>
    </location>
</feature>
<keyword evidence="3" id="KW-0732">Signal</keyword>
<dbReference type="KEGG" id="trs:Terro_3175"/>
<comment type="similarity">
    <text evidence="1">Belongs to the peptidase S33 family.</text>
</comment>
<evidence type="ECO:0000313" key="5">
    <source>
        <dbReference type="EMBL" id="AFL89397.1"/>
    </source>
</evidence>
<reference evidence="5 6" key="1">
    <citation type="submission" date="2012-06" db="EMBL/GenBank/DDBJ databases">
        <title>Complete genome of Terriglobus roseus DSM 18391.</title>
        <authorList>
            <consortium name="US DOE Joint Genome Institute (JGI-PGF)"/>
            <person name="Lucas S."/>
            <person name="Copeland A."/>
            <person name="Lapidus A."/>
            <person name="Glavina del Rio T."/>
            <person name="Dalin E."/>
            <person name="Tice H."/>
            <person name="Bruce D."/>
            <person name="Goodwin L."/>
            <person name="Pitluck S."/>
            <person name="Peters L."/>
            <person name="Mikhailova N."/>
            <person name="Munk A.C.C."/>
            <person name="Kyrpides N."/>
            <person name="Mavromatis K."/>
            <person name="Ivanova N."/>
            <person name="Brettin T."/>
            <person name="Detter J.C."/>
            <person name="Han C."/>
            <person name="Larimer F."/>
            <person name="Land M."/>
            <person name="Hauser L."/>
            <person name="Markowitz V."/>
            <person name="Cheng J.-F."/>
            <person name="Hugenholtz P."/>
            <person name="Woyke T."/>
            <person name="Wu D."/>
            <person name="Brambilla E."/>
            <person name="Klenk H.-P."/>
            <person name="Eisen J.A."/>
        </authorList>
    </citation>
    <scope>NUCLEOTIDE SEQUENCE [LARGE SCALE GENOMIC DNA]</scope>
    <source>
        <strain evidence="6">DSM 18391 / NRRL B-41598 / KBS 63</strain>
    </source>
</reference>
<dbReference type="GO" id="GO:0016746">
    <property type="term" value="F:acyltransferase activity"/>
    <property type="evidence" value="ECO:0007669"/>
    <property type="project" value="UniProtKB-KW"/>
</dbReference>
<evidence type="ECO:0000256" key="3">
    <source>
        <dbReference type="SAM" id="SignalP"/>
    </source>
</evidence>
<name>I3ZJH9_TERRK</name>
<dbReference type="Proteomes" id="UP000006056">
    <property type="component" value="Chromosome"/>
</dbReference>
<dbReference type="InterPro" id="IPR000073">
    <property type="entry name" value="AB_hydrolase_1"/>
</dbReference>
<dbReference type="GO" id="GO:0016020">
    <property type="term" value="C:membrane"/>
    <property type="evidence" value="ECO:0007669"/>
    <property type="project" value="TreeGrafter"/>
</dbReference>
<dbReference type="HOGENOM" id="CLU_1110952_0_0_0"/>
<dbReference type="InterPro" id="IPR029058">
    <property type="entry name" value="AB_hydrolase_fold"/>
</dbReference>